<accession>A0A016T6E0</accession>
<comment type="caution">
    <text evidence="3">The sequence shown here is derived from an EMBL/GenBank/DDBJ whole genome shotgun (WGS) entry which is preliminary data.</text>
</comment>
<sequence>MKLLNSGCEPIPDREGGCGMAATPARDIETLDAGRAPTGTDPGTIGTPSQNSMGTIVIVLSFLAVFSSWFLINCTRKLRGTLAKVIVFLSV</sequence>
<dbReference type="Proteomes" id="UP000024635">
    <property type="component" value="Unassembled WGS sequence"/>
</dbReference>
<keyword evidence="2" id="KW-0812">Transmembrane</keyword>
<gene>
    <name evidence="3" type="primary">Acey_s0132.g1699</name>
    <name evidence="3" type="ORF">Y032_0132g1699</name>
</gene>
<feature type="compositionally biased region" description="Low complexity" evidence="1">
    <location>
        <begin position="37"/>
        <end position="48"/>
    </location>
</feature>
<evidence type="ECO:0000313" key="3">
    <source>
        <dbReference type="EMBL" id="EYB98295.1"/>
    </source>
</evidence>
<dbReference type="AlphaFoldDB" id="A0A016T6E0"/>
<evidence type="ECO:0000256" key="1">
    <source>
        <dbReference type="SAM" id="MobiDB-lite"/>
    </source>
</evidence>
<protein>
    <submittedName>
        <fullName evidence="3">Uncharacterized protein</fullName>
    </submittedName>
</protein>
<name>A0A016T6E0_9BILA</name>
<reference evidence="4" key="1">
    <citation type="journal article" date="2015" name="Nat. Genet.">
        <title>The genome and transcriptome of the zoonotic hookworm Ancylostoma ceylanicum identify infection-specific gene families.</title>
        <authorList>
            <person name="Schwarz E.M."/>
            <person name="Hu Y."/>
            <person name="Antoshechkin I."/>
            <person name="Miller M.M."/>
            <person name="Sternberg P.W."/>
            <person name="Aroian R.V."/>
        </authorList>
    </citation>
    <scope>NUCLEOTIDE SEQUENCE</scope>
    <source>
        <strain evidence="4">HY135</strain>
    </source>
</reference>
<feature type="transmembrane region" description="Helical" evidence="2">
    <location>
        <begin position="52"/>
        <end position="72"/>
    </location>
</feature>
<organism evidence="3 4">
    <name type="scientific">Ancylostoma ceylanicum</name>
    <dbReference type="NCBI Taxonomy" id="53326"/>
    <lineage>
        <taxon>Eukaryota</taxon>
        <taxon>Metazoa</taxon>
        <taxon>Ecdysozoa</taxon>
        <taxon>Nematoda</taxon>
        <taxon>Chromadorea</taxon>
        <taxon>Rhabditida</taxon>
        <taxon>Rhabditina</taxon>
        <taxon>Rhabditomorpha</taxon>
        <taxon>Strongyloidea</taxon>
        <taxon>Ancylostomatidae</taxon>
        <taxon>Ancylostomatinae</taxon>
        <taxon>Ancylostoma</taxon>
    </lineage>
</organism>
<keyword evidence="2" id="KW-0472">Membrane</keyword>
<evidence type="ECO:0000313" key="4">
    <source>
        <dbReference type="Proteomes" id="UP000024635"/>
    </source>
</evidence>
<proteinExistence type="predicted"/>
<dbReference type="EMBL" id="JARK01001468">
    <property type="protein sequence ID" value="EYB98295.1"/>
    <property type="molecule type" value="Genomic_DNA"/>
</dbReference>
<evidence type="ECO:0000256" key="2">
    <source>
        <dbReference type="SAM" id="Phobius"/>
    </source>
</evidence>
<keyword evidence="4" id="KW-1185">Reference proteome</keyword>
<keyword evidence="2" id="KW-1133">Transmembrane helix</keyword>
<feature type="region of interest" description="Disordered" evidence="1">
    <location>
        <begin position="1"/>
        <end position="51"/>
    </location>
</feature>